<evidence type="ECO:0000256" key="2">
    <source>
        <dbReference type="SAM" id="MobiDB-lite"/>
    </source>
</evidence>
<keyword evidence="3" id="KW-0472">Membrane</keyword>
<feature type="transmembrane region" description="Helical" evidence="3">
    <location>
        <begin position="51"/>
        <end position="72"/>
    </location>
</feature>
<keyword evidence="6" id="KW-1185">Reference proteome</keyword>
<dbReference type="AlphaFoldDB" id="A0A833QS89"/>
<dbReference type="GO" id="GO:0016757">
    <property type="term" value="F:glycosyltransferase activity"/>
    <property type="evidence" value="ECO:0007669"/>
    <property type="project" value="UniProtKB-KW"/>
</dbReference>
<keyword evidence="3" id="KW-1133">Transmembrane helix</keyword>
<proteinExistence type="predicted"/>
<feature type="compositionally biased region" description="Basic and acidic residues" evidence="2">
    <location>
        <begin position="992"/>
        <end position="1008"/>
    </location>
</feature>
<dbReference type="PANTHER" id="PTHR46635">
    <property type="entry name" value="GLYCOSYL TRANSFERASE FAMILY 1 PROTEIN"/>
    <property type="match status" value="1"/>
</dbReference>
<feature type="compositionally biased region" description="Basic residues" evidence="2">
    <location>
        <begin position="1009"/>
        <end position="1018"/>
    </location>
</feature>
<evidence type="ECO:0000256" key="3">
    <source>
        <dbReference type="SAM" id="Phobius"/>
    </source>
</evidence>
<evidence type="ECO:0000313" key="5">
    <source>
        <dbReference type="EMBL" id="KAF3324484.1"/>
    </source>
</evidence>
<sequence>MGSLENGAPPLPLSLTKRVPLLGPSSLRPHVHHRPCRSKLARFLLFEKVDYFHLLCIAALFFSVVLLFGFFLPGSVPDNHVITRRQGESSDQAREIAVFGLDFGEGIRFEPAKLLESWEKARRDEKESLNGLGRQVLRSGVRKPRLAMVFGDLLLDEMQLEMVSVGAALKEAGCEIEVFTIEDGPAGAAWRSLAIPMHNLSNTIGRYTSVDWLDFDGIFVNSLRARPILSSLSQEPFKSVPVVWTIHERHLAVRLSSYASNGLTLLINDWNRAFNRATVVVFPNYVLPLMYSPFDSGNFYVIPGSPAEVLRADTVLKNRNDVEMRQKYGFNPDDFIIAVVGSHFLYSGIMLEHAVVLKALAPLLKQFRSKNETQSRLKVRILSSNLTDAYKMAIEAAAHDAGFPSGVVGYISNFEEASVYVLSISDIVIYGSFLEEQSFPGVLIQAMSLKRLIIAPNLSMISKYIENGVNGYLYPKEKVGTITRIITKAMSDGKLSLFSKRMALIGQNHAKNLMSRQSIEGYINLLENIVQFPSEAIKPNLREIPSHLKEQWQWCHFENLTSVFYIEEDSREEQILLKYEKEWLRIESEGHNGNLSYSKGDDMFVAITWEEEKKIEMANIRRRLEEDELKERTEQPHGTWEEVYRNVKKADRAKNELHERDDRELERTGQPLCIYEPYFGEGTWPFLHQTSLYRGIGLATRGRRPGLDDIDASSRLPLLNDIYYRDLLGEYGAIFAIANRIDRIHKNAWIGFQSWRASARKASLSRNAELAILEAIEKQKHGDALYFWVRMDQDQRNPSRLDFWSFCDSLNSGNCRFAVANTLRKMYSIKQQEKDTLPPMPNSTDTWSVMQSWVLPTRSFVEFVMFSRMFVDALDAEMYEEHHITGQCYLSVNKDPHCYSRLLELLVNIWAYHSARRMVYVDPQTGSMHEVHHLTNRRHQMWVRWFSYQTLKNMDEDLAEEADSDRPSRRWLWPATGEVFWQGIYERERNIRQQQKEKRKQQSKEKIERIKKRSRQKTIGKFIKPPPEEDLGVELNSTRTNS</sequence>
<keyword evidence="5" id="KW-0808">Transferase</keyword>
<dbReference type="Gene3D" id="3.40.50.2000">
    <property type="entry name" value="Glycogen Phosphorylase B"/>
    <property type="match status" value="1"/>
</dbReference>
<evidence type="ECO:0000259" key="4">
    <source>
        <dbReference type="Pfam" id="PF00534"/>
    </source>
</evidence>
<dbReference type="Pfam" id="PF00534">
    <property type="entry name" value="Glycos_transf_1"/>
    <property type="match status" value="1"/>
</dbReference>
<dbReference type="Proteomes" id="UP000623129">
    <property type="component" value="Unassembled WGS sequence"/>
</dbReference>
<dbReference type="OrthoDB" id="1592604at2759"/>
<dbReference type="SUPFAM" id="SSF53756">
    <property type="entry name" value="UDP-Glycosyltransferase/glycogen phosphorylase"/>
    <property type="match status" value="1"/>
</dbReference>
<organism evidence="5 6">
    <name type="scientific">Carex littledalei</name>
    <dbReference type="NCBI Taxonomy" id="544730"/>
    <lineage>
        <taxon>Eukaryota</taxon>
        <taxon>Viridiplantae</taxon>
        <taxon>Streptophyta</taxon>
        <taxon>Embryophyta</taxon>
        <taxon>Tracheophyta</taxon>
        <taxon>Spermatophyta</taxon>
        <taxon>Magnoliopsida</taxon>
        <taxon>Liliopsida</taxon>
        <taxon>Poales</taxon>
        <taxon>Cyperaceae</taxon>
        <taxon>Cyperoideae</taxon>
        <taxon>Cariceae</taxon>
        <taxon>Carex</taxon>
        <taxon>Carex subgen. Euthyceras</taxon>
    </lineage>
</organism>
<reference evidence="5" key="1">
    <citation type="submission" date="2020-01" db="EMBL/GenBank/DDBJ databases">
        <title>Genome sequence of Kobresia littledalei, the first chromosome-level genome in the family Cyperaceae.</title>
        <authorList>
            <person name="Qu G."/>
        </authorList>
    </citation>
    <scope>NUCLEOTIDE SEQUENCE</scope>
    <source>
        <strain evidence="5">C.B.Clarke</strain>
        <tissue evidence="5">Leaf</tissue>
    </source>
</reference>
<gene>
    <name evidence="5" type="ORF">FCM35_KLT10641</name>
</gene>
<keyword evidence="1" id="KW-0328">Glycosyltransferase</keyword>
<comment type="caution">
    <text evidence="5">The sequence shown here is derived from an EMBL/GenBank/DDBJ whole genome shotgun (WGS) entry which is preliminary data.</text>
</comment>
<evidence type="ECO:0000256" key="1">
    <source>
        <dbReference type="ARBA" id="ARBA00022676"/>
    </source>
</evidence>
<feature type="domain" description="Glycosyl transferase family 1" evidence="4">
    <location>
        <begin position="323"/>
        <end position="495"/>
    </location>
</feature>
<protein>
    <submittedName>
        <fullName evidence="5">Glycosyl transferases group 1</fullName>
    </submittedName>
</protein>
<evidence type="ECO:0000313" key="6">
    <source>
        <dbReference type="Proteomes" id="UP000623129"/>
    </source>
</evidence>
<accession>A0A833QS89</accession>
<dbReference type="EMBL" id="SWLB01000021">
    <property type="protein sequence ID" value="KAF3324484.1"/>
    <property type="molecule type" value="Genomic_DNA"/>
</dbReference>
<name>A0A833QS89_9POAL</name>
<dbReference type="PANTHER" id="PTHR46635:SF1">
    <property type="entry name" value="GLYCOSYL TRANSFERASE FAMILY 1 PROTEIN"/>
    <property type="match status" value="1"/>
</dbReference>
<feature type="region of interest" description="Disordered" evidence="2">
    <location>
        <begin position="992"/>
        <end position="1042"/>
    </location>
</feature>
<dbReference type="InterPro" id="IPR001296">
    <property type="entry name" value="Glyco_trans_1"/>
</dbReference>
<keyword evidence="3" id="KW-0812">Transmembrane</keyword>